<name>A0A4R6H3M4_9BACT</name>
<proteinExistence type="predicted"/>
<comment type="caution">
    <text evidence="1">The sequence shown here is derived from an EMBL/GenBank/DDBJ whole genome shotgun (WGS) entry which is preliminary data.</text>
</comment>
<reference evidence="1 2" key="1">
    <citation type="submission" date="2019-03" db="EMBL/GenBank/DDBJ databases">
        <title>Freshwater and sediment microbial communities from various areas in North America, analyzing microbe dynamics in response to fracking.</title>
        <authorList>
            <person name="Lamendella R."/>
        </authorList>
    </citation>
    <scope>NUCLEOTIDE SEQUENCE [LARGE SCALE GENOMIC DNA]</scope>
    <source>
        <strain evidence="1 2">114D</strain>
    </source>
</reference>
<dbReference type="AlphaFoldDB" id="A0A4R6H3M4"/>
<dbReference type="RefSeq" id="WP_133464921.1">
    <property type="nucleotide sequence ID" value="NZ_SNWI01000004.1"/>
</dbReference>
<accession>A0A4R6H3M4</accession>
<evidence type="ECO:0000313" key="2">
    <source>
        <dbReference type="Proteomes" id="UP000294848"/>
    </source>
</evidence>
<evidence type="ECO:0000313" key="1">
    <source>
        <dbReference type="EMBL" id="TDO02670.1"/>
    </source>
</evidence>
<dbReference type="OrthoDB" id="7867880at2"/>
<dbReference type="SUPFAM" id="SSF53474">
    <property type="entry name" value="alpha/beta-Hydrolases"/>
    <property type="match status" value="1"/>
</dbReference>
<dbReference type="EMBL" id="SNWI01000004">
    <property type="protein sequence ID" value="TDO02670.1"/>
    <property type="molecule type" value="Genomic_DNA"/>
</dbReference>
<dbReference type="Proteomes" id="UP000294848">
    <property type="component" value="Unassembled WGS sequence"/>
</dbReference>
<organism evidence="1 2">
    <name type="scientific">Sunxiuqinia elliptica</name>
    <dbReference type="NCBI Taxonomy" id="655355"/>
    <lineage>
        <taxon>Bacteria</taxon>
        <taxon>Pseudomonadati</taxon>
        <taxon>Bacteroidota</taxon>
        <taxon>Bacteroidia</taxon>
        <taxon>Marinilabiliales</taxon>
        <taxon>Prolixibacteraceae</taxon>
        <taxon>Sunxiuqinia</taxon>
    </lineage>
</organism>
<protein>
    <submittedName>
        <fullName evidence="1">Uncharacterized protein</fullName>
    </submittedName>
</protein>
<gene>
    <name evidence="1" type="ORF">DET52_104135</name>
</gene>
<sequence>MEELIHVFQTDSEIIKDTYHSNPNYLTIYSEGEGIEEDYCIVYFSSHDIYYPNTEESFKDQLLKKDKYEWYNTRVKKGKKHIFLRDIQKQWYLKGISYQINSVDKLLRFLKEETKGYRVITLGSSAGGYAAVLFGSMLHAEKIMSFNGRFFFKELLEKSSEAKNPIVFREKENPEVNQFFSLRPFIDGLNGTDMFYFFSSKSEMDKRQFNHVSDLTFDVIRFNTKHHGVPFLKSNLKHVINLTNDELKALTQKHNHPFFFSVKIDGFYITMKQIILQTYNFFMRKAKSSFIKSNS</sequence>
<dbReference type="InterPro" id="IPR029058">
    <property type="entry name" value="AB_hydrolase_fold"/>
</dbReference>